<dbReference type="PANTHER" id="PTHR16038:SF4">
    <property type="entry name" value="WD REPEAT-CONTAINING PROTEIN 74"/>
    <property type="match status" value="1"/>
</dbReference>
<dbReference type="SUPFAM" id="SSF50978">
    <property type="entry name" value="WD40 repeat-like"/>
    <property type="match status" value="1"/>
</dbReference>
<feature type="compositionally biased region" description="Basic residues" evidence="1">
    <location>
        <begin position="412"/>
        <end position="432"/>
    </location>
</feature>
<dbReference type="InterPro" id="IPR037379">
    <property type="entry name" value="WDR74/Nsa1"/>
</dbReference>
<proteinExistence type="predicted"/>
<dbReference type="SMART" id="SM00320">
    <property type="entry name" value="WD40"/>
    <property type="match status" value="4"/>
</dbReference>
<dbReference type="PANTHER" id="PTHR16038">
    <property type="entry name" value="NOP SEVEN ASSOCIATED PROTEIN 1"/>
    <property type="match status" value="1"/>
</dbReference>
<gene>
    <name evidence="3" type="primary">LOC112056018</name>
</gene>
<feature type="region of interest" description="Disordered" evidence="1">
    <location>
        <begin position="373"/>
        <end position="432"/>
    </location>
</feature>
<dbReference type="InterPro" id="IPR036322">
    <property type="entry name" value="WD40_repeat_dom_sf"/>
</dbReference>
<sequence length="432" mass="48969">MLVTEDKELDLFVASKIGSFKHIKYYTQASKNSKKCIENLVEIKSLQKDDAITCMVWGNTDQTEILIGRKNQQIQVYNTIQGFTKTYTADFATGDIVGLGKHKRRLVAALTSGTVQVWSKKEPLTVNTCGKLDRMQLCEQDSTLFATGGEENDLKVWRIGDQQPLFTAKNLPNDWLQLRRPVWVTDLTFLSQELLAVCSRHGYVRLYDSRAQRRPVCNVDFEAKAATCITKGFDERQVFVGFGRGHLHQVDLRRGKPDKGYKGAVGAITSIALHDGLLVSTSLDRHIRVHDRQSKDLLYKQYLTSKLTCALVQSATSTPLRRADAEVKEEEQTAVLEDDMDTMFDNMETIGEKPRKKRTEALDTEVLDTEVLDTSEAKKLKPSTEGSTADDTIDSQMPDEAIAQLLRSTERQKRRMEKRKREKKAKSIYHNA</sequence>
<dbReference type="InterPro" id="IPR001680">
    <property type="entry name" value="WD40_rpt"/>
</dbReference>
<organism evidence="2 3">
    <name type="scientific">Bicyclus anynana</name>
    <name type="common">Squinting bush brown butterfly</name>
    <dbReference type="NCBI Taxonomy" id="110368"/>
    <lineage>
        <taxon>Eukaryota</taxon>
        <taxon>Metazoa</taxon>
        <taxon>Ecdysozoa</taxon>
        <taxon>Arthropoda</taxon>
        <taxon>Hexapoda</taxon>
        <taxon>Insecta</taxon>
        <taxon>Pterygota</taxon>
        <taxon>Neoptera</taxon>
        <taxon>Endopterygota</taxon>
        <taxon>Lepidoptera</taxon>
        <taxon>Glossata</taxon>
        <taxon>Ditrysia</taxon>
        <taxon>Papilionoidea</taxon>
        <taxon>Nymphalidae</taxon>
        <taxon>Satyrinae</taxon>
        <taxon>Satyrini</taxon>
        <taxon>Mycalesina</taxon>
        <taxon>Bicyclus</taxon>
    </lineage>
</organism>
<dbReference type="Proteomes" id="UP001652582">
    <property type="component" value="Chromosome 26"/>
</dbReference>
<keyword evidence="2" id="KW-1185">Reference proteome</keyword>
<evidence type="ECO:0000313" key="2">
    <source>
        <dbReference type="Proteomes" id="UP001652582"/>
    </source>
</evidence>
<protein>
    <submittedName>
        <fullName evidence="3">WD repeat-containing protein 74</fullName>
    </submittedName>
</protein>
<evidence type="ECO:0000313" key="3">
    <source>
        <dbReference type="RefSeq" id="XP_052745891.1"/>
    </source>
</evidence>
<dbReference type="Gene3D" id="2.130.10.10">
    <property type="entry name" value="YVTN repeat-like/Quinoprotein amine dehydrogenase"/>
    <property type="match status" value="2"/>
</dbReference>
<name>A0ABM3M323_BICAN</name>
<dbReference type="GeneID" id="112056018"/>
<accession>A0ABM3M323</accession>
<dbReference type="InterPro" id="IPR015943">
    <property type="entry name" value="WD40/YVTN_repeat-like_dom_sf"/>
</dbReference>
<reference evidence="3" key="1">
    <citation type="submission" date="2025-08" db="UniProtKB">
        <authorList>
            <consortium name="RefSeq"/>
        </authorList>
    </citation>
    <scope>IDENTIFICATION</scope>
</reference>
<dbReference type="RefSeq" id="XP_052745891.1">
    <property type="nucleotide sequence ID" value="XM_052889931.1"/>
</dbReference>
<evidence type="ECO:0000256" key="1">
    <source>
        <dbReference type="SAM" id="MobiDB-lite"/>
    </source>
</evidence>